<keyword evidence="1" id="KW-0472">Membrane</keyword>
<sequence>MEEKAQGALEYLLIIGGAVLVAAVVVGILATMASSQKETVHEATEKINEAQENLMQELE</sequence>
<evidence type="ECO:0000313" key="3">
    <source>
        <dbReference type="Proteomes" id="UP000278031"/>
    </source>
</evidence>
<evidence type="ECO:0000256" key="1">
    <source>
        <dbReference type="SAM" id="Phobius"/>
    </source>
</evidence>
<dbReference type="Proteomes" id="UP000278031">
    <property type="component" value="Unassembled WGS sequence"/>
</dbReference>
<feature type="transmembrane region" description="Helical" evidence="1">
    <location>
        <begin position="12"/>
        <end position="33"/>
    </location>
</feature>
<keyword evidence="1" id="KW-1133">Transmembrane helix</keyword>
<dbReference type="InterPro" id="IPR007166">
    <property type="entry name" value="Class3_signal_pept_motif"/>
</dbReference>
<gene>
    <name evidence="2" type="ORF">DRO04_00475</name>
</gene>
<organism evidence="2 3">
    <name type="scientific">Candidatus Iainarchaeum sp</name>
    <dbReference type="NCBI Taxonomy" id="3101447"/>
    <lineage>
        <taxon>Archaea</taxon>
        <taxon>Candidatus Iainarchaeota</taxon>
        <taxon>Candidatus Iainarchaeia</taxon>
        <taxon>Candidatus Iainarchaeales</taxon>
        <taxon>Candidatus Iainarchaeaceae</taxon>
        <taxon>Candidatus Iainarchaeum</taxon>
    </lineage>
</organism>
<comment type="caution">
    <text evidence="2">The sequence shown here is derived from an EMBL/GenBank/DDBJ whole genome shotgun (WGS) entry which is preliminary data.</text>
</comment>
<name>A0A497JI86_9ARCH</name>
<reference evidence="2 3" key="1">
    <citation type="submission" date="2018-06" db="EMBL/GenBank/DDBJ databases">
        <title>Extensive metabolic versatility and redundancy in microbially diverse, dynamic hydrothermal sediments.</title>
        <authorList>
            <person name="Dombrowski N."/>
            <person name="Teske A."/>
            <person name="Baker B.J."/>
        </authorList>
    </citation>
    <scope>NUCLEOTIDE SEQUENCE [LARGE SCALE GENOMIC DNA]</scope>
    <source>
        <strain evidence="2">B51_G17</strain>
    </source>
</reference>
<accession>A0A497JI86</accession>
<proteinExistence type="predicted"/>
<dbReference type="AlphaFoldDB" id="A0A497JI86"/>
<dbReference type="EMBL" id="QMWP01000009">
    <property type="protein sequence ID" value="RLG71122.1"/>
    <property type="molecule type" value="Genomic_DNA"/>
</dbReference>
<protein>
    <submittedName>
        <fullName evidence="2">Class III signal peptide</fullName>
    </submittedName>
</protein>
<keyword evidence="1" id="KW-0812">Transmembrane</keyword>
<evidence type="ECO:0000313" key="2">
    <source>
        <dbReference type="EMBL" id="RLG71122.1"/>
    </source>
</evidence>
<dbReference type="Pfam" id="PF04021">
    <property type="entry name" value="Class_IIIsignal"/>
    <property type="match status" value="1"/>
</dbReference>